<reference evidence="1 2" key="1">
    <citation type="submission" date="2013-11" db="EMBL/GenBank/DDBJ databases">
        <title>Genome sequencing of Stegodyphus mimosarum.</title>
        <authorList>
            <person name="Bechsgaard J."/>
        </authorList>
    </citation>
    <scope>NUCLEOTIDE SEQUENCE [LARGE SCALE GENOMIC DNA]</scope>
</reference>
<keyword evidence="2" id="KW-1185">Reference proteome</keyword>
<gene>
    <name evidence="1" type="ORF">X975_16948</name>
</gene>
<dbReference type="Proteomes" id="UP000054359">
    <property type="component" value="Unassembled WGS sequence"/>
</dbReference>
<evidence type="ECO:0000313" key="1">
    <source>
        <dbReference type="EMBL" id="KFM73528.1"/>
    </source>
</evidence>
<accession>A0A087U839</accession>
<proteinExistence type="predicted"/>
<evidence type="ECO:0000313" key="2">
    <source>
        <dbReference type="Proteomes" id="UP000054359"/>
    </source>
</evidence>
<protein>
    <submittedName>
        <fullName evidence="1">Uncharacterized protein</fullName>
    </submittedName>
</protein>
<dbReference type="AlphaFoldDB" id="A0A087U839"/>
<sequence length="56" mass="6100">MHSTLSDSLMAAYAISAVFRSLDEIDIPAKQAHKASSLIYLQSLTASSHLCDETYP</sequence>
<name>A0A087U839_STEMI</name>
<feature type="non-terminal residue" evidence="1">
    <location>
        <position position="56"/>
    </location>
</feature>
<dbReference type="EMBL" id="KK118647">
    <property type="protein sequence ID" value="KFM73528.1"/>
    <property type="molecule type" value="Genomic_DNA"/>
</dbReference>
<organism evidence="1 2">
    <name type="scientific">Stegodyphus mimosarum</name>
    <name type="common">African social velvet spider</name>
    <dbReference type="NCBI Taxonomy" id="407821"/>
    <lineage>
        <taxon>Eukaryota</taxon>
        <taxon>Metazoa</taxon>
        <taxon>Ecdysozoa</taxon>
        <taxon>Arthropoda</taxon>
        <taxon>Chelicerata</taxon>
        <taxon>Arachnida</taxon>
        <taxon>Araneae</taxon>
        <taxon>Araneomorphae</taxon>
        <taxon>Entelegynae</taxon>
        <taxon>Eresoidea</taxon>
        <taxon>Eresidae</taxon>
        <taxon>Stegodyphus</taxon>
    </lineage>
</organism>